<comment type="caution">
    <text evidence="2">The sequence shown here is derived from an EMBL/GenBank/DDBJ whole genome shotgun (WGS) entry which is preliminary data.</text>
</comment>
<gene>
    <name evidence="2" type="ORF">CYMTET_4332</name>
</gene>
<dbReference type="Gene3D" id="1.10.238.10">
    <property type="entry name" value="EF-hand"/>
    <property type="match status" value="2"/>
</dbReference>
<evidence type="ECO:0000313" key="3">
    <source>
        <dbReference type="Proteomes" id="UP001190700"/>
    </source>
</evidence>
<sequence>MREIFVSSVRESYLERLQRFEEGEVLGEALGTFCDQVCERVIDAVDIAGAKSLFTIVDSLLYSLRDQGRLDVFLKDVVSPHHSNDANSYALTSEESDSSEELTELYRIYADLSGWGKIPRDDFLFILADLKLLHRLESEAAGNIVEGAYAKLNIRADADITLEDCQQLVTAYRASLQQVEVSRGAHGDLGSPNFSTNLDRFQTDHPLFFVFTRFVQWGRTEEDAPNTLDLLRFTKLVKDIGLLDIHFTVTTVDVVFAKARAKGERHMTYEDFCRAVDYIAADKHTEPAKIVEQITSRFVDSAVNLVQPSFDRSSGPRVPATKMGAYKETVFKRYDLEKKGGLSRDQLGFACADLGLLSGCEHHEVGCFMDVQFEKGMVELLPEVVGLPESGFRALTEALASFQEETHKANLGRGKSSNRAAALVDIGIVKEFKKHIGLRALFQSFSSVGQPPGYVKDHMDNRCFTSLFRDTGLLHVGKLTETAIDVIFAKCTAENEMELNFDQFLTSLALVATDKSMRYEALVELLVSRSAILEFFSASKG</sequence>
<dbReference type="PANTHER" id="PTHR12932">
    <property type="entry name" value="P25 ALPHA-RELATED"/>
    <property type="match status" value="1"/>
</dbReference>
<keyword evidence="3" id="KW-1185">Reference proteome</keyword>
<dbReference type="GO" id="GO:0032273">
    <property type="term" value="P:positive regulation of protein polymerization"/>
    <property type="evidence" value="ECO:0007669"/>
    <property type="project" value="TreeGrafter"/>
</dbReference>
<dbReference type="GO" id="GO:0005874">
    <property type="term" value="C:microtubule"/>
    <property type="evidence" value="ECO:0007669"/>
    <property type="project" value="TreeGrafter"/>
</dbReference>
<accession>A0AAE0LK76</accession>
<protein>
    <submittedName>
        <fullName evidence="2">Uncharacterized protein</fullName>
    </submittedName>
</protein>
<dbReference type="GO" id="GO:0001578">
    <property type="term" value="P:microtubule bundle formation"/>
    <property type="evidence" value="ECO:0007669"/>
    <property type="project" value="TreeGrafter"/>
</dbReference>
<dbReference type="Proteomes" id="UP001190700">
    <property type="component" value="Unassembled WGS sequence"/>
</dbReference>
<dbReference type="InterPro" id="IPR011992">
    <property type="entry name" value="EF-hand-dom_pair"/>
</dbReference>
<reference evidence="2 3" key="1">
    <citation type="journal article" date="2015" name="Genome Biol. Evol.">
        <title>Comparative Genomics of a Bacterivorous Green Alga Reveals Evolutionary Causalities and Consequences of Phago-Mixotrophic Mode of Nutrition.</title>
        <authorList>
            <person name="Burns J.A."/>
            <person name="Paasch A."/>
            <person name="Narechania A."/>
            <person name="Kim E."/>
        </authorList>
    </citation>
    <scope>NUCLEOTIDE SEQUENCE [LARGE SCALE GENOMIC DNA]</scope>
    <source>
        <strain evidence="2 3">PLY_AMNH</strain>
    </source>
</reference>
<dbReference type="SUPFAM" id="SSF47473">
    <property type="entry name" value="EF-hand"/>
    <property type="match status" value="3"/>
</dbReference>
<dbReference type="AlphaFoldDB" id="A0AAE0LK76"/>
<dbReference type="PANTHER" id="PTHR12932:SF9">
    <property type="entry name" value="TUBULIN POLYMERIZATION-PROMOTING PROTEIN HOMOLOG"/>
    <property type="match status" value="1"/>
</dbReference>
<evidence type="ECO:0000256" key="1">
    <source>
        <dbReference type="ARBA" id="ARBA00010994"/>
    </source>
</evidence>
<organism evidence="2 3">
    <name type="scientific">Cymbomonas tetramitiformis</name>
    <dbReference type="NCBI Taxonomy" id="36881"/>
    <lineage>
        <taxon>Eukaryota</taxon>
        <taxon>Viridiplantae</taxon>
        <taxon>Chlorophyta</taxon>
        <taxon>Pyramimonadophyceae</taxon>
        <taxon>Pyramimonadales</taxon>
        <taxon>Pyramimonadaceae</taxon>
        <taxon>Cymbomonas</taxon>
    </lineage>
</organism>
<evidence type="ECO:0000313" key="2">
    <source>
        <dbReference type="EMBL" id="KAK3288197.1"/>
    </source>
</evidence>
<comment type="similarity">
    <text evidence="1">Belongs to the TPPP family.</text>
</comment>
<dbReference type="GO" id="GO:0046785">
    <property type="term" value="P:microtubule polymerization"/>
    <property type="evidence" value="ECO:0007669"/>
    <property type="project" value="InterPro"/>
</dbReference>
<dbReference type="Pfam" id="PF05517">
    <property type="entry name" value="p25-alpha"/>
    <property type="match status" value="2"/>
</dbReference>
<dbReference type="InterPro" id="IPR008907">
    <property type="entry name" value="TPP/p25"/>
</dbReference>
<dbReference type="EMBL" id="LGRX02000558">
    <property type="protein sequence ID" value="KAK3288197.1"/>
    <property type="molecule type" value="Genomic_DNA"/>
</dbReference>
<proteinExistence type="inferred from homology"/>
<dbReference type="GO" id="GO:0015631">
    <property type="term" value="F:tubulin binding"/>
    <property type="evidence" value="ECO:0007669"/>
    <property type="project" value="InterPro"/>
</dbReference>
<name>A0AAE0LK76_9CHLO</name>